<dbReference type="Gene3D" id="3.40.50.620">
    <property type="entry name" value="HUPs"/>
    <property type="match status" value="1"/>
</dbReference>
<dbReference type="OrthoDB" id="175516at2157"/>
<accession>A0A482Y3P3</accession>
<reference evidence="2 3" key="1">
    <citation type="submission" date="2019-02" db="EMBL/GenBank/DDBJ databases">
        <title>Genome analysis provides insights into bioremediation potentialities and Haloocin production by Natrinema altunense strain 4.1R isolated from Chott Douz in Tunisian desert.</title>
        <authorList>
            <person name="Najjari A."/>
            <person name="Youssef N."/>
            <person name="Ben Dhia O."/>
            <person name="Ferjani R."/>
            <person name="El Hidri D."/>
            <person name="Ouzari H.I."/>
            <person name="Cherif A."/>
        </authorList>
    </citation>
    <scope>NUCLEOTIDE SEQUENCE [LARGE SCALE GENOMIC DNA]</scope>
    <source>
        <strain evidence="2 3">4.1R</strain>
    </source>
</reference>
<name>A0A482Y3P3_9EURY</name>
<dbReference type="GO" id="GO:0006529">
    <property type="term" value="P:asparagine biosynthetic process"/>
    <property type="evidence" value="ECO:0007669"/>
    <property type="project" value="InterPro"/>
</dbReference>
<evidence type="ECO:0000313" key="3">
    <source>
        <dbReference type="Proteomes" id="UP000292704"/>
    </source>
</evidence>
<dbReference type="RefSeq" id="WP_130169418.1">
    <property type="nucleotide sequence ID" value="NZ_SHMR01000001.1"/>
</dbReference>
<dbReference type="GO" id="GO:0004066">
    <property type="term" value="F:asparagine synthase (glutamine-hydrolyzing) activity"/>
    <property type="evidence" value="ECO:0007669"/>
    <property type="project" value="InterPro"/>
</dbReference>
<dbReference type="InterPro" id="IPR001962">
    <property type="entry name" value="Asn_synthase"/>
</dbReference>
<dbReference type="EMBL" id="SHMR01000001">
    <property type="protein sequence ID" value="RZH68376.1"/>
    <property type="molecule type" value="Genomic_DNA"/>
</dbReference>
<evidence type="ECO:0000313" key="2">
    <source>
        <dbReference type="EMBL" id="RZH68376.1"/>
    </source>
</evidence>
<organism evidence="2 3">
    <name type="scientific">Natrinema altunense</name>
    <dbReference type="NCBI Taxonomy" id="222984"/>
    <lineage>
        <taxon>Archaea</taxon>
        <taxon>Methanobacteriati</taxon>
        <taxon>Methanobacteriota</taxon>
        <taxon>Stenosarchaea group</taxon>
        <taxon>Halobacteria</taxon>
        <taxon>Halobacteriales</taxon>
        <taxon>Natrialbaceae</taxon>
        <taxon>Natrinema</taxon>
    </lineage>
</organism>
<gene>
    <name evidence="2" type="ORF">ELS17_02590</name>
</gene>
<proteinExistence type="predicted"/>
<sequence>MATVLLANPNAEIVTRDERRWIIAGTHRRELRTVIERGAPFAAVKALHDSLPGEGTVVVLSERAAEPTVQAHRGITSAYEVFYCLDSSGEPVVTDLFRNALARLEPAGRTVPDRARAAHLLYRTTPIDTYVERVHRLGHGETLTWTPGETTPRTELTETLTPEAGLAPASAHERLDEVLSAVCAPVADEASLMLSGGVDSTVLEPYLTTPTESVTASFDTPELAFEREYAERATDLVGTDREVIEMAESSYLERLEAAVDALGLPPHQLQTPTFDGIYREYDGADTLVSGQVADAVFGLGGSLETARTVWRTRYLGYVPPVVEKLRHHRDVLDGLRRHPSDPDGQGLQFAVYTDVPAVVEAIGRRQYERRQRERYEYAMDRVPAASGNRYARHVHVGQWVDFFCEDAVTVWRQAALARGCEMYTPFAGKAVAELALGLPSPERYVRDGEPKHVPKRLLGEWYPAYDRRKPKGNGNFPAERFLGSGPLESIFDRYEVPEFAPDVSGTIVDRSPGLAWNLAGYAVWRDRVLRADDLEPVAHTRTVSVPSGTPRSEGEPV</sequence>
<dbReference type="InterPro" id="IPR014729">
    <property type="entry name" value="Rossmann-like_a/b/a_fold"/>
</dbReference>
<dbReference type="Proteomes" id="UP000292704">
    <property type="component" value="Unassembled WGS sequence"/>
</dbReference>
<dbReference type="SUPFAM" id="SSF52402">
    <property type="entry name" value="Adenine nucleotide alpha hydrolases-like"/>
    <property type="match status" value="1"/>
</dbReference>
<comment type="caution">
    <text evidence="2">The sequence shown here is derived from an EMBL/GenBank/DDBJ whole genome shotgun (WGS) entry which is preliminary data.</text>
</comment>
<feature type="domain" description="Asparagine synthetase" evidence="1">
    <location>
        <begin position="190"/>
        <end position="473"/>
    </location>
</feature>
<evidence type="ECO:0000259" key="1">
    <source>
        <dbReference type="Pfam" id="PF00733"/>
    </source>
</evidence>
<dbReference type="AlphaFoldDB" id="A0A482Y3P3"/>
<protein>
    <recommendedName>
        <fullName evidence="1">Asparagine synthetase domain-containing protein</fullName>
    </recommendedName>
</protein>
<dbReference type="Pfam" id="PF00733">
    <property type="entry name" value="Asn_synthase"/>
    <property type="match status" value="1"/>
</dbReference>
<dbReference type="STRING" id="222984.GCA_000731985_00517"/>